<feature type="domain" description="DUF1980" evidence="3">
    <location>
        <begin position="2"/>
        <end position="171"/>
    </location>
</feature>
<evidence type="ECO:0000259" key="3">
    <source>
        <dbReference type="Pfam" id="PF09323"/>
    </source>
</evidence>
<feature type="region of interest" description="Disordered" evidence="1">
    <location>
        <begin position="86"/>
        <end position="131"/>
    </location>
</feature>
<feature type="compositionally biased region" description="Basic and acidic residues" evidence="1">
    <location>
        <begin position="90"/>
        <end position="117"/>
    </location>
</feature>
<feature type="domain" description="DUF1980" evidence="4">
    <location>
        <begin position="197"/>
        <end position="336"/>
    </location>
</feature>
<gene>
    <name evidence="5" type="ORF">GZH47_30200</name>
</gene>
<dbReference type="AlphaFoldDB" id="A0A6C0P8E2"/>
<dbReference type="Proteomes" id="UP000479114">
    <property type="component" value="Chromosome"/>
</dbReference>
<dbReference type="InterPro" id="IPR048493">
    <property type="entry name" value="DUF1980_N"/>
</dbReference>
<name>A0A6C0P8E2_9BACL</name>
<evidence type="ECO:0000313" key="6">
    <source>
        <dbReference type="Proteomes" id="UP000479114"/>
    </source>
</evidence>
<accession>A0A6C0P8E2</accession>
<evidence type="ECO:0000256" key="2">
    <source>
        <dbReference type="SAM" id="Phobius"/>
    </source>
</evidence>
<feature type="transmembrane region" description="Helical" evidence="2">
    <location>
        <begin position="140"/>
        <end position="158"/>
    </location>
</feature>
<dbReference type="Pfam" id="PF09323">
    <property type="entry name" value="DUF1980"/>
    <property type="match status" value="1"/>
</dbReference>
<keyword evidence="6" id="KW-1185">Reference proteome</keyword>
<evidence type="ECO:0000256" key="1">
    <source>
        <dbReference type="SAM" id="MobiDB-lite"/>
    </source>
</evidence>
<dbReference type="KEGG" id="prz:GZH47_30200"/>
<dbReference type="InterPro" id="IPR048447">
    <property type="entry name" value="DUF1980_C"/>
</dbReference>
<proteinExistence type="predicted"/>
<dbReference type="InterPro" id="IPR052955">
    <property type="entry name" value="UPF0703_membrane_permease"/>
</dbReference>
<sequence>MMRLYVLAGFACLFLMMNMNGNLNKYINTKYAYLSQSAIVLLAILFVFEFIRLYAKEREAGKRKAKLAADAENGAGGHDHAHLGVKHAHDHHDHAHDHHDPEHDHHSHSHDHHDHSHDHHGHSHDHHGHSHDQPIRWKRYLGYGILVFPLLTGFFLPVQTLDSSFVKAKGFSFPDFNVSADNPGFHQFLKPDTSVFYGKQGYAKVSKKELNEFLTMKDVQLTDVNFLKGLESLYNFPDAFIGREVSFDGFIYKGDQVEGNQYFVFRFGFIHCVADSGVFGMLVDFPKGSTFQNDQWVHVTGKLSSEFYQPFKQTLPVLEVKAWNDISKPEDPYVYRA</sequence>
<feature type="compositionally biased region" description="Basic residues" evidence="1">
    <location>
        <begin position="118"/>
        <end position="129"/>
    </location>
</feature>
<dbReference type="PANTHER" id="PTHR40047">
    <property type="entry name" value="UPF0703 PROTEIN YCGQ"/>
    <property type="match status" value="1"/>
</dbReference>
<protein>
    <submittedName>
        <fullName evidence="5">TIGR03943 family protein</fullName>
    </submittedName>
</protein>
<dbReference type="EMBL" id="CP048286">
    <property type="protein sequence ID" value="QHW34645.1"/>
    <property type="molecule type" value="Genomic_DNA"/>
</dbReference>
<organism evidence="5 6">
    <name type="scientific">Paenibacillus rhizovicinus</name>
    <dbReference type="NCBI Taxonomy" id="2704463"/>
    <lineage>
        <taxon>Bacteria</taxon>
        <taxon>Bacillati</taxon>
        <taxon>Bacillota</taxon>
        <taxon>Bacilli</taxon>
        <taxon>Bacillales</taxon>
        <taxon>Paenibacillaceae</taxon>
        <taxon>Paenibacillus</taxon>
    </lineage>
</organism>
<feature type="transmembrane region" description="Helical" evidence="2">
    <location>
        <begin position="33"/>
        <end position="55"/>
    </location>
</feature>
<dbReference type="Pfam" id="PF21537">
    <property type="entry name" value="DUF1980_C"/>
    <property type="match status" value="1"/>
</dbReference>
<dbReference type="NCBIfam" id="TIGR03943">
    <property type="entry name" value="TIGR03943 family putative permease subunit"/>
    <property type="match status" value="1"/>
</dbReference>
<keyword evidence="2" id="KW-0472">Membrane</keyword>
<dbReference type="InterPro" id="IPR015402">
    <property type="entry name" value="DUF1980"/>
</dbReference>
<dbReference type="RefSeq" id="WP_162644797.1">
    <property type="nucleotide sequence ID" value="NZ_CP048286.1"/>
</dbReference>
<keyword evidence="2" id="KW-0812">Transmembrane</keyword>
<dbReference type="PANTHER" id="PTHR40047:SF1">
    <property type="entry name" value="UPF0703 PROTEIN YCGQ"/>
    <property type="match status" value="1"/>
</dbReference>
<keyword evidence="2" id="KW-1133">Transmembrane helix</keyword>
<reference evidence="5 6" key="1">
    <citation type="submission" date="2020-02" db="EMBL/GenBank/DDBJ databases">
        <title>Paenibacillus sp. nov., isolated from rhizosphere soil of tomato.</title>
        <authorList>
            <person name="Weon H.-Y."/>
            <person name="Lee S.A."/>
        </authorList>
    </citation>
    <scope>NUCLEOTIDE SEQUENCE [LARGE SCALE GENOMIC DNA]</scope>
    <source>
        <strain evidence="5 6">14171R-81</strain>
    </source>
</reference>
<evidence type="ECO:0000259" key="4">
    <source>
        <dbReference type="Pfam" id="PF21537"/>
    </source>
</evidence>
<evidence type="ECO:0000313" key="5">
    <source>
        <dbReference type="EMBL" id="QHW34645.1"/>
    </source>
</evidence>